<protein>
    <submittedName>
        <fullName evidence="3">F-box LRR-repeat 15-like isoform A</fullName>
    </submittedName>
</protein>
<feature type="domain" description="F-box" evidence="2">
    <location>
        <begin position="6"/>
        <end position="53"/>
    </location>
</feature>
<dbReference type="EMBL" id="LHPG02000003">
    <property type="protein sequence ID" value="PRW60130.1"/>
    <property type="molecule type" value="Genomic_DNA"/>
</dbReference>
<proteinExistence type="predicted"/>
<accession>A0A2P6U1E4</accession>
<dbReference type="AlphaFoldDB" id="A0A2P6U1E4"/>
<evidence type="ECO:0000256" key="1">
    <source>
        <dbReference type="ARBA" id="ARBA00004430"/>
    </source>
</evidence>
<dbReference type="InterPro" id="IPR032675">
    <property type="entry name" value="LRR_dom_sf"/>
</dbReference>
<dbReference type="InterPro" id="IPR001810">
    <property type="entry name" value="F-box_dom"/>
</dbReference>
<gene>
    <name evidence="3" type="ORF">C2E21_1966</name>
</gene>
<reference evidence="3 4" key="1">
    <citation type="journal article" date="2018" name="Plant J.">
        <title>Genome sequences of Chlorella sorokiniana UTEX 1602 and Micractinium conductrix SAG 241.80: implications to maltose excretion by a green alga.</title>
        <authorList>
            <person name="Arriola M.B."/>
            <person name="Velmurugan N."/>
            <person name="Zhang Y."/>
            <person name="Plunkett M.H."/>
            <person name="Hondzo H."/>
            <person name="Barney B.M."/>
        </authorList>
    </citation>
    <scope>NUCLEOTIDE SEQUENCE [LARGE SCALE GENOMIC DNA]</scope>
    <source>
        <strain evidence="4">UTEX 1602</strain>
    </source>
</reference>
<comment type="caution">
    <text evidence="3">The sequence shown here is derived from an EMBL/GenBank/DDBJ whole genome shotgun (WGS) entry which is preliminary data.</text>
</comment>
<organism evidence="3 4">
    <name type="scientific">Chlorella sorokiniana</name>
    <name type="common">Freshwater green alga</name>
    <dbReference type="NCBI Taxonomy" id="3076"/>
    <lineage>
        <taxon>Eukaryota</taxon>
        <taxon>Viridiplantae</taxon>
        <taxon>Chlorophyta</taxon>
        <taxon>core chlorophytes</taxon>
        <taxon>Trebouxiophyceae</taxon>
        <taxon>Chlorellales</taxon>
        <taxon>Chlorellaceae</taxon>
        <taxon>Chlorella clade</taxon>
        <taxon>Chlorella</taxon>
    </lineage>
</organism>
<comment type="subcellular location">
    <subcellularLocation>
        <location evidence="1">Cytoplasm</location>
        <location evidence="1">Cytoskeleton</location>
        <location evidence="1">Cilium axoneme</location>
    </subcellularLocation>
</comment>
<dbReference type="Gene3D" id="3.80.10.10">
    <property type="entry name" value="Ribonuclease Inhibitor"/>
    <property type="match status" value="1"/>
</dbReference>
<sequence>MPKTSSLAIDALPDGVLGDILAASGRPAGPAVTLVCRRWHRVYYEQPSIWRNLRLHVRPGPQQMWQTEVGCRVLRRVEGHVGLLSLVNPSCWPQQTTVSLDSLLDQLQLGRLAGLHYGYEVWSPSLAGLQPLSNQLTSLEVKLLVQLPSLRSLRLSGRAGSGIDILALPAPTDFPALQDCQYRGDGCQIQARYRWVSPVMKDQCA</sequence>
<evidence type="ECO:0000313" key="4">
    <source>
        <dbReference type="Proteomes" id="UP000239899"/>
    </source>
</evidence>
<dbReference type="Proteomes" id="UP000239899">
    <property type="component" value="Unassembled WGS sequence"/>
</dbReference>
<evidence type="ECO:0000313" key="3">
    <source>
        <dbReference type="EMBL" id="PRW60130.1"/>
    </source>
</evidence>
<dbReference type="PROSITE" id="PS50181">
    <property type="entry name" value="FBOX"/>
    <property type="match status" value="1"/>
</dbReference>
<name>A0A2P6U1E4_CHLSO</name>
<evidence type="ECO:0000259" key="2">
    <source>
        <dbReference type="PROSITE" id="PS50181"/>
    </source>
</evidence>
<dbReference type="SUPFAM" id="SSF81383">
    <property type="entry name" value="F-box domain"/>
    <property type="match status" value="1"/>
</dbReference>
<keyword evidence="4" id="KW-1185">Reference proteome</keyword>
<dbReference type="InterPro" id="IPR036047">
    <property type="entry name" value="F-box-like_dom_sf"/>
</dbReference>
<dbReference type="OrthoDB" id="3219396at2759"/>
<dbReference type="GO" id="GO:0005930">
    <property type="term" value="C:axoneme"/>
    <property type="evidence" value="ECO:0007669"/>
    <property type="project" value="UniProtKB-SubCell"/>
</dbReference>